<geneLocation type="plasmid" evidence="1">
    <name>pEc98_3</name>
</geneLocation>
<evidence type="ECO:0000313" key="1">
    <source>
        <dbReference type="EMBL" id="ATP26879.1"/>
    </source>
</evidence>
<dbReference type="Proteomes" id="UP000254159">
    <property type="component" value="Unassembled WGS sequence"/>
</dbReference>
<sequence>MLGESFNQFMVESYLSSTSIGGGLTAVRKCRAHDKGSFYSSFFQLSIGIERFFKIIFILNHMIENNLEKPDFRTLKKFSHNIAELHKNCSSYGASHLPNLEWELNWQQNLILEMLSEFADASRYYNLDKIVKGKKEVKDPLAQWNEIINSCFRKHITDSRKQKLERELNLWADKYKAYGYTWNRGLDGAILSQIDEYILSWKIINVSPYIVFEIIDMLQPYYYLISKFKDDIDNIEHSKGIREPLVPYLHEIFVFLLVHKKLALSRKTWSFRY</sequence>
<reference evidence="3 7" key="5">
    <citation type="submission" date="2020-06" db="EMBL/GenBank/DDBJ databases">
        <title>Genomic analysis of Escherichia coli Ec98 resistant to antibiotic.</title>
        <authorList>
            <person name="Campos L."/>
        </authorList>
    </citation>
    <scope>NUCLEOTIDE SEQUENCE [LARGE SCALE GENOMIC DNA]</scope>
    <source>
        <strain evidence="3 7">UFU_EC98</strain>
    </source>
</reference>
<dbReference type="Proteomes" id="UP000254181">
    <property type="component" value="Unassembled WGS sequence"/>
</dbReference>
<dbReference type="AlphaFoldDB" id="A0A0J1YL16"/>
<reference evidence="4 10" key="4">
    <citation type="submission" date="2019-12" db="EMBL/GenBank/DDBJ databases">
        <title>Enteriobacteria Tanzani isolates_8377-8380.</title>
        <authorList>
            <person name="Subbiah M."/>
            <person name="Call D."/>
        </authorList>
    </citation>
    <scope>NUCLEOTIDE SEQUENCE [LARGE SCALE GENOMIC DNA]</scope>
    <source>
        <strain evidence="4 10">8379wE2</strain>
    </source>
</reference>
<organism evidence="2 11">
    <name type="scientific">Escherichia coli</name>
    <dbReference type="NCBI Taxonomy" id="562"/>
    <lineage>
        <taxon>Bacteria</taxon>
        <taxon>Pseudomonadati</taxon>
        <taxon>Pseudomonadota</taxon>
        <taxon>Gammaproteobacteria</taxon>
        <taxon>Enterobacterales</taxon>
        <taxon>Enterobacteriaceae</taxon>
        <taxon>Escherichia</taxon>
    </lineage>
</organism>
<evidence type="ECO:0000313" key="3">
    <source>
        <dbReference type="EMBL" id="MBZ4695810.1"/>
    </source>
</evidence>
<protein>
    <submittedName>
        <fullName evidence="2">Uncharacterized protein</fullName>
    </submittedName>
</protein>
<evidence type="ECO:0000313" key="7">
    <source>
        <dbReference type="Proteomes" id="UP000225264"/>
    </source>
</evidence>
<gene>
    <name evidence="3" type="ORF">CQ842_22705</name>
    <name evidence="1" type="ORF">CQ842_25560</name>
    <name evidence="4" type="ORF">GP975_10190</name>
    <name evidence="2" type="ORF">J8F57_005129</name>
    <name evidence="5" type="ORF">NCTC10865_05464</name>
    <name evidence="6" type="ORF">NCTC9075_05975</name>
</gene>
<reference evidence="2" key="6">
    <citation type="submission" date="2021-03" db="EMBL/GenBank/DDBJ databases">
        <authorList>
            <consortium name="NCBI Pathogen Detection Project"/>
        </authorList>
    </citation>
    <scope>NUCLEOTIDE SEQUENCE</scope>
    <source>
        <strain evidence="2">SJP41</strain>
    </source>
</reference>
<dbReference type="Proteomes" id="UP000225264">
    <property type="component" value="Unassembled WGS sequence"/>
</dbReference>
<name>A0A0J1YL16_ECOLX</name>
<evidence type="ECO:0000313" key="10">
    <source>
        <dbReference type="Proteomes" id="UP000460875"/>
    </source>
</evidence>
<dbReference type="EMBL" id="DADPIR010000078">
    <property type="protein sequence ID" value="HAZ7494796.1"/>
    <property type="molecule type" value="Genomic_DNA"/>
</dbReference>
<reference evidence="8 9" key="3">
    <citation type="submission" date="2018-06" db="EMBL/GenBank/DDBJ databases">
        <authorList>
            <consortium name="Pathogen Informatics"/>
            <person name="Doyle S."/>
        </authorList>
    </citation>
    <scope>NUCLEOTIDE SEQUENCE [LARGE SCALE GENOMIC DNA]</scope>
    <source>
        <strain evidence="5 8">NCTC10865</strain>
        <strain evidence="6 9">NCTC9075</strain>
    </source>
</reference>
<dbReference type="Proteomes" id="UP000868636">
    <property type="component" value="Unassembled WGS sequence"/>
</dbReference>
<dbReference type="EMBL" id="UGEM01000004">
    <property type="protein sequence ID" value="STP22486.1"/>
    <property type="molecule type" value="Genomic_DNA"/>
</dbReference>
<geneLocation type="plasmid" evidence="7">
    <name>pec98_3</name>
</geneLocation>
<evidence type="ECO:0000313" key="8">
    <source>
        <dbReference type="Proteomes" id="UP000254159"/>
    </source>
</evidence>
<dbReference type="EMBL" id="JACCJF010000042">
    <property type="protein sequence ID" value="MBZ4695810.1"/>
    <property type="molecule type" value="Genomic_DNA"/>
</dbReference>
<proteinExistence type="predicted"/>
<dbReference type="Proteomes" id="UP000460875">
    <property type="component" value="Unassembled WGS sequence"/>
</dbReference>
<dbReference type="RefSeq" id="WP_000900255.1">
    <property type="nucleotide sequence ID" value="NZ_BAAFKC010000004.1"/>
</dbReference>
<evidence type="ECO:0000313" key="5">
    <source>
        <dbReference type="EMBL" id="STI20069.1"/>
    </source>
</evidence>
<evidence type="ECO:0000313" key="9">
    <source>
        <dbReference type="Proteomes" id="UP000254181"/>
    </source>
</evidence>
<dbReference type="EMBL" id="WTQT01000158">
    <property type="protein sequence ID" value="MWR38434.1"/>
    <property type="molecule type" value="Genomic_DNA"/>
</dbReference>
<evidence type="ECO:0000313" key="2">
    <source>
        <dbReference type="EMBL" id="HAZ7494796.1"/>
    </source>
</evidence>
<evidence type="ECO:0000313" key="11">
    <source>
        <dbReference type="Proteomes" id="UP000868636"/>
    </source>
</evidence>
<accession>A0A0J1YL16</accession>
<reference evidence="1 7" key="1">
    <citation type="submission" date="2017-10" db="EMBL/GenBank/DDBJ databases">
        <title>Genome and in vitro analysis of Escherichia coli resistant to antibiotic.</title>
        <authorList>
            <person name="Pereira U.P."/>
            <person name="Facimoto C.T."/>
            <person name="Campos P.A."/>
            <person name="Araujo B.F."/>
            <person name="Royer S."/>
            <person name="Goncalves I.R."/>
            <person name="Ferreira M.L."/>
            <person name="Gontijo P."/>
            <person name="Ribas R.M."/>
        </authorList>
    </citation>
    <scope>NUCLEOTIDE SEQUENCE [LARGE SCALE GENOMIC DNA]</scope>
    <source>
        <strain evidence="1 7">UFU_EC98</strain>
        <plasmid evidence="7">pec98_3</plasmid>
        <plasmid evidence="1">pEc98_3</plasmid>
    </source>
</reference>
<evidence type="ECO:0000313" key="4">
    <source>
        <dbReference type="EMBL" id="MWR38434.1"/>
    </source>
</evidence>
<keyword evidence="1" id="KW-0614">Plasmid</keyword>
<dbReference type="EMBL" id="CP024095">
    <property type="protein sequence ID" value="ATP26879.1"/>
    <property type="molecule type" value="Genomic_DNA"/>
</dbReference>
<dbReference type="EMBL" id="UGCD01000002">
    <property type="protein sequence ID" value="STI20069.1"/>
    <property type="molecule type" value="Genomic_DNA"/>
</dbReference>
<reference evidence="2" key="2">
    <citation type="journal article" date="2018" name="Genome Biol.">
        <title>SKESA: strategic k-mer extension for scrupulous assemblies.</title>
        <authorList>
            <person name="Souvorov A."/>
            <person name="Agarwala R."/>
            <person name="Lipman D.J."/>
        </authorList>
    </citation>
    <scope>NUCLEOTIDE SEQUENCE</scope>
    <source>
        <strain evidence="2">SJP41</strain>
    </source>
</reference>
<evidence type="ECO:0000313" key="6">
    <source>
        <dbReference type="EMBL" id="STP22486.1"/>
    </source>
</evidence>